<comment type="caution">
    <text evidence="6">The sequence shown here is derived from an EMBL/GenBank/DDBJ whole genome shotgun (WGS) entry which is preliminary data.</text>
</comment>
<evidence type="ECO:0000313" key="7">
    <source>
        <dbReference type="Proteomes" id="UP001232245"/>
    </source>
</evidence>
<dbReference type="InterPro" id="IPR003713">
    <property type="entry name" value="FliS"/>
</dbReference>
<reference evidence="6 7" key="1">
    <citation type="submission" date="2023-07" db="EMBL/GenBank/DDBJ databases">
        <title>Genomic Encyclopedia of Type Strains, Phase IV (KMG-IV): sequencing the most valuable type-strain genomes for metagenomic binning, comparative biology and taxonomic classification.</title>
        <authorList>
            <person name="Goeker M."/>
        </authorList>
    </citation>
    <scope>NUCLEOTIDE SEQUENCE [LARGE SCALE GENOMIC DNA]</scope>
    <source>
        <strain evidence="6 7">DSM 17723</strain>
    </source>
</reference>
<dbReference type="Pfam" id="PF02561">
    <property type="entry name" value="FliS"/>
    <property type="match status" value="1"/>
</dbReference>
<evidence type="ECO:0000256" key="1">
    <source>
        <dbReference type="ARBA" id="ARBA00004514"/>
    </source>
</evidence>
<keyword evidence="5" id="KW-0143">Chaperone</keyword>
<evidence type="ECO:0000256" key="5">
    <source>
        <dbReference type="ARBA" id="ARBA00023186"/>
    </source>
</evidence>
<keyword evidence="3" id="KW-0963">Cytoplasm</keyword>
<protein>
    <submittedName>
        <fullName evidence="6">Flagellar protein FliS</fullName>
    </submittedName>
</protein>
<evidence type="ECO:0000256" key="2">
    <source>
        <dbReference type="ARBA" id="ARBA00008787"/>
    </source>
</evidence>
<dbReference type="PANTHER" id="PTHR34773">
    <property type="entry name" value="FLAGELLAR SECRETION CHAPERONE FLIS"/>
    <property type="match status" value="1"/>
</dbReference>
<gene>
    <name evidence="6" type="ORF">J2S02_003469</name>
</gene>
<proteinExistence type="inferred from homology"/>
<evidence type="ECO:0000313" key="6">
    <source>
        <dbReference type="EMBL" id="MDQ0227124.1"/>
    </source>
</evidence>
<dbReference type="InterPro" id="IPR036584">
    <property type="entry name" value="FliS_sf"/>
</dbReference>
<keyword evidence="6" id="KW-0966">Cell projection</keyword>
<name>A0ABT9Z4D1_9BACI</name>
<keyword evidence="7" id="KW-1185">Reference proteome</keyword>
<dbReference type="Gene3D" id="1.20.120.340">
    <property type="entry name" value="Flagellar protein FliS"/>
    <property type="match status" value="1"/>
</dbReference>
<dbReference type="Proteomes" id="UP001232245">
    <property type="component" value="Unassembled WGS sequence"/>
</dbReference>
<evidence type="ECO:0000256" key="3">
    <source>
        <dbReference type="ARBA" id="ARBA00022490"/>
    </source>
</evidence>
<dbReference type="EMBL" id="JAUSTZ010000008">
    <property type="protein sequence ID" value="MDQ0227124.1"/>
    <property type="molecule type" value="Genomic_DNA"/>
</dbReference>
<keyword evidence="4" id="KW-1005">Bacterial flagellum biogenesis</keyword>
<sequence length="119" mass="13692">MDVKQVENVYKQHSLSSLPPRKLILWMVEEASKALGKGKRAIEEKNKVEQNKQIQITQQLILEIIPLVNSSIETGKILTAILDFMNRRLIEANIKQDSTILVEIESLLLQFKLILIEEK</sequence>
<evidence type="ECO:0000256" key="4">
    <source>
        <dbReference type="ARBA" id="ARBA00022795"/>
    </source>
</evidence>
<dbReference type="PANTHER" id="PTHR34773:SF1">
    <property type="entry name" value="FLAGELLAR SECRETION CHAPERONE FLIS"/>
    <property type="match status" value="1"/>
</dbReference>
<organism evidence="6 7">
    <name type="scientific">Metabacillus niabensis</name>
    <dbReference type="NCBI Taxonomy" id="324854"/>
    <lineage>
        <taxon>Bacteria</taxon>
        <taxon>Bacillati</taxon>
        <taxon>Bacillota</taxon>
        <taxon>Bacilli</taxon>
        <taxon>Bacillales</taxon>
        <taxon>Bacillaceae</taxon>
        <taxon>Metabacillus</taxon>
    </lineage>
</organism>
<keyword evidence="6" id="KW-0282">Flagellum</keyword>
<comment type="subcellular location">
    <subcellularLocation>
        <location evidence="1">Cytoplasm</location>
        <location evidence="1">Cytosol</location>
    </subcellularLocation>
</comment>
<comment type="similarity">
    <text evidence="2">Belongs to the FliS family.</text>
</comment>
<dbReference type="RefSeq" id="WP_307190769.1">
    <property type="nucleotide sequence ID" value="NZ_JAUSTZ010000008.1"/>
</dbReference>
<accession>A0ABT9Z4D1</accession>
<dbReference type="SUPFAM" id="SSF101116">
    <property type="entry name" value="Flagellar export chaperone FliS"/>
    <property type="match status" value="1"/>
</dbReference>
<keyword evidence="6" id="KW-0969">Cilium</keyword>